<keyword evidence="4" id="KW-1185">Reference proteome</keyword>
<feature type="compositionally biased region" description="Low complexity" evidence="1">
    <location>
        <begin position="50"/>
        <end position="59"/>
    </location>
</feature>
<gene>
    <name evidence="3" type="ORF">SLA_1830</name>
</gene>
<proteinExistence type="predicted"/>
<reference evidence="3 4" key="1">
    <citation type="journal article" date="2016" name="Genome Announc.">
        <title>Complete Genome Sequence of Thiostrepton-Producing Streptomyces laurentii ATCC 31255.</title>
        <authorList>
            <person name="Doi K."/>
            <person name="Fujino Y."/>
            <person name="Nagayoshi Y."/>
            <person name="Ohshima T."/>
            <person name="Ogata S."/>
        </authorList>
    </citation>
    <scope>NUCLEOTIDE SEQUENCE [LARGE SCALE GENOMIC DNA]</scope>
    <source>
        <strain evidence="3 4">ATCC 31255</strain>
    </source>
</reference>
<dbReference type="EMBL" id="AP017424">
    <property type="protein sequence ID" value="BAU82768.1"/>
    <property type="molecule type" value="Genomic_DNA"/>
</dbReference>
<dbReference type="KEGG" id="slau:SLA_1830"/>
<dbReference type="AlphaFoldDB" id="A0A169NAQ9"/>
<evidence type="ECO:0000256" key="2">
    <source>
        <dbReference type="SAM" id="Phobius"/>
    </source>
</evidence>
<organism evidence="3 4">
    <name type="scientific">Streptomyces laurentii</name>
    <dbReference type="NCBI Taxonomy" id="39478"/>
    <lineage>
        <taxon>Bacteria</taxon>
        <taxon>Bacillati</taxon>
        <taxon>Actinomycetota</taxon>
        <taxon>Actinomycetes</taxon>
        <taxon>Kitasatosporales</taxon>
        <taxon>Streptomycetaceae</taxon>
        <taxon>Streptomyces</taxon>
    </lineage>
</organism>
<keyword evidence="2" id="KW-1133">Transmembrane helix</keyword>
<evidence type="ECO:0000256" key="1">
    <source>
        <dbReference type="SAM" id="MobiDB-lite"/>
    </source>
</evidence>
<sequence>MLPGMSETRRARGVERLLLLAALLLGLVTMHTMGHGPTGHDASALPRLAASAAQGTQGQHGHHGLTQRQTAEADSAAPAPSHHSNAPSHGTGGPLAVCLAVLGGLVVVLGGALLLWARRRRAGRLGAGPAGVRWIAWPQPPPGLAVLDRVAVLRI</sequence>
<accession>A0A169NAQ9</accession>
<protein>
    <submittedName>
        <fullName evidence="3">Uncharacterized protein</fullName>
    </submittedName>
</protein>
<keyword evidence="2" id="KW-0812">Transmembrane</keyword>
<feature type="compositionally biased region" description="Low complexity" evidence="1">
    <location>
        <begin position="66"/>
        <end position="90"/>
    </location>
</feature>
<evidence type="ECO:0000313" key="3">
    <source>
        <dbReference type="EMBL" id="BAU82768.1"/>
    </source>
</evidence>
<feature type="transmembrane region" description="Helical" evidence="2">
    <location>
        <begin position="94"/>
        <end position="116"/>
    </location>
</feature>
<feature type="region of interest" description="Disordered" evidence="1">
    <location>
        <begin position="50"/>
        <end position="90"/>
    </location>
</feature>
<name>A0A169NAQ9_STRLU</name>
<dbReference type="Proteomes" id="UP000217676">
    <property type="component" value="Chromosome"/>
</dbReference>
<keyword evidence="2" id="KW-0472">Membrane</keyword>
<evidence type="ECO:0000313" key="4">
    <source>
        <dbReference type="Proteomes" id="UP000217676"/>
    </source>
</evidence>